<evidence type="ECO:0000313" key="4">
    <source>
        <dbReference type="Proteomes" id="UP000198942"/>
    </source>
</evidence>
<protein>
    <submittedName>
        <fullName evidence="3">Transposase IS200 like</fullName>
    </submittedName>
</protein>
<dbReference type="NCBIfam" id="NF047646">
    <property type="entry name" value="REP_Tyr_transpos"/>
    <property type="match status" value="1"/>
</dbReference>
<dbReference type="Proteomes" id="UP000198942">
    <property type="component" value="Unassembled WGS sequence"/>
</dbReference>
<dbReference type="PANTHER" id="PTHR36966">
    <property type="entry name" value="REP-ASSOCIATED TYROSINE TRANSPOSASE"/>
    <property type="match status" value="1"/>
</dbReference>
<dbReference type="Pfam" id="PF01797">
    <property type="entry name" value="Y1_Tnp"/>
    <property type="match status" value="1"/>
</dbReference>
<dbReference type="Gene3D" id="3.30.70.1290">
    <property type="entry name" value="Transposase IS200-like"/>
    <property type="match status" value="1"/>
</dbReference>
<evidence type="ECO:0000313" key="3">
    <source>
        <dbReference type="EMBL" id="SEO63296.1"/>
    </source>
</evidence>
<keyword evidence="1" id="KW-0812">Transmembrane</keyword>
<feature type="transmembrane region" description="Helical" evidence="1">
    <location>
        <begin position="12"/>
        <end position="30"/>
    </location>
</feature>
<dbReference type="RefSeq" id="WP_091217210.1">
    <property type="nucleotide sequence ID" value="NZ_FOCL01000010.1"/>
</dbReference>
<gene>
    <name evidence="3" type="ORF">SAMN05192574_11055</name>
</gene>
<accession>A0A1H8RAC3</accession>
<dbReference type="GO" id="GO:0043565">
    <property type="term" value="F:sequence-specific DNA binding"/>
    <property type="evidence" value="ECO:0007669"/>
    <property type="project" value="TreeGrafter"/>
</dbReference>
<dbReference type="InterPro" id="IPR002686">
    <property type="entry name" value="Transposase_17"/>
</dbReference>
<dbReference type="EMBL" id="FOCL01000010">
    <property type="protein sequence ID" value="SEO63296.1"/>
    <property type="molecule type" value="Genomic_DNA"/>
</dbReference>
<keyword evidence="1" id="KW-0472">Membrane</keyword>
<dbReference type="InterPro" id="IPR036515">
    <property type="entry name" value="Transposase_17_sf"/>
</dbReference>
<dbReference type="GO" id="GO:0006313">
    <property type="term" value="P:DNA transposition"/>
    <property type="evidence" value="ECO:0007669"/>
    <property type="project" value="InterPro"/>
</dbReference>
<organism evidence="3 4">
    <name type="scientific">Mucilaginibacter gossypiicola</name>
    <dbReference type="NCBI Taxonomy" id="551995"/>
    <lineage>
        <taxon>Bacteria</taxon>
        <taxon>Pseudomonadati</taxon>
        <taxon>Bacteroidota</taxon>
        <taxon>Sphingobacteriia</taxon>
        <taxon>Sphingobacteriales</taxon>
        <taxon>Sphingobacteriaceae</taxon>
        <taxon>Mucilaginibacter</taxon>
    </lineage>
</organism>
<feature type="domain" description="Transposase IS200-like" evidence="2">
    <location>
        <begin position="10"/>
        <end position="148"/>
    </location>
</feature>
<dbReference type="SMART" id="SM01321">
    <property type="entry name" value="Y1_Tnp"/>
    <property type="match status" value="1"/>
</dbReference>
<keyword evidence="4" id="KW-1185">Reference proteome</keyword>
<proteinExistence type="predicted"/>
<dbReference type="GO" id="GO:0004803">
    <property type="term" value="F:transposase activity"/>
    <property type="evidence" value="ECO:0007669"/>
    <property type="project" value="InterPro"/>
</dbReference>
<evidence type="ECO:0000259" key="2">
    <source>
        <dbReference type="SMART" id="SM01321"/>
    </source>
</evidence>
<name>A0A1H8RAC3_9SPHI</name>
<dbReference type="SUPFAM" id="SSF143422">
    <property type="entry name" value="Transposase IS200-like"/>
    <property type="match status" value="1"/>
</dbReference>
<sequence>MSRNYKFHNAEGLYFVSFATVFWIDVFVRLEYFDCLVKNLNYCVANKGMEVYAYCIMSSHVHLVFRSTVQKPEDLLRDFKSQTSKQLIRLINENNQESRQEWMLNAFKKAGLKNSNNPGNQFWQQHNKPIELWSNAVIQQKIDYIHNNPVVAGLVENDYEYLHSSARDYSGTKGLVEVITT</sequence>
<dbReference type="InterPro" id="IPR052715">
    <property type="entry name" value="RAYT_transposase"/>
</dbReference>
<dbReference type="PANTHER" id="PTHR36966:SF1">
    <property type="entry name" value="REP-ASSOCIATED TYROSINE TRANSPOSASE"/>
    <property type="match status" value="1"/>
</dbReference>
<dbReference type="OrthoDB" id="9788881at2"/>
<keyword evidence="1" id="KW-1133">Transmembrane helix</keyword>
<reference evidence="4" key="1">
    <citation type="submission" date="2016-10" db="EMBL/GenBank/DDBJ databases">
        <authorList>
            <person name="Varghese N."/>
            <person name="Submissions S."/>
        </authorList>
    </citation>
    <scope>NUCLEOTIDE SEQUENCE [LARGE SCALE GENOMIC DNA]</scope>
    <source>
        <strain evidence="4">Gh-48</strain>
    </source>
</reference>
<evidence type="ECO:0000256" key="1">
    <source>
        <dbReference type="SAM" id="Phobius"/>
    </source>
</evidence>
<dbReference type="AlphaFoldDB" id="A0A1H8RAC3"/>